<evidence type="ECO:0000313" key="2">
    <source>
        <dbReference type="Proteomes" id="UP001367508"/>
    </source>
</evidence>
<sequence>MLLHHDSLAHKKSRVLWVKHENKNSKLVVNEIRFKLSQWMATRWKGFNGMLLEFYENAKLLVRLMSYFLALIQTVDHHQKIRNPLAFPSQLNSSIYNSMALSGLIIWHALMWKVWLGRKAYWFFKIKLRTWLRCLITSRLVPEPCVSWMFWQWSSSRRRVVGAIVPWSGPCSMAKIILNGYAFSTHCALQQLEKLSTFKQRCIWREVGIDDWGNQLCLINECFQMKSNNVWFCALKSDDIHSHIYTYKERIDMCFTRNVPSH</sequence>
<dbReference type="EMBL" id="JAYMYQ010000005">
    <property type="protein sequence ID" value="KAK7329339.1"/>
    <property type="molecule type" value="Genomic_DNA"/>
</dbReference>
<reference evidence="1 2" key="1">
    <citation type="submission" date="2024-01" db="EMBL/GenBank/DDBJ databases">
        <title>The genomes of 5 underutilized Papilionoideae crops provide insights into root nodulation and disease resistanc.</title>
        <authorList>
            <person name="Jiang F."/>
        </authorList>
    </citation>
    <scope>NUCLEOTIDE SEQUENCE [LARGE SCALE GENOMIC DNA]</scope>
    <source>
        <strain evidence="1">LVBAO_FW01</strain>
        <tissue evidence="1">Leaves</tissue>
    </source>
</reference>
<keyword evidence="2" id="KW-1185">Reference proteome</keyword>
<name>A0AAN9L518_CANGL</name>
<evidence type="ECO:0000313" key="1">
    <source>
        <dbReference type="EMBL" id="KAK7329339.1"/>
    </source>
</evidence>
<comment type="caution">
    <text evidence="1">The sequence shown here is derived from an EMBL/GenBank/DDBJ whole genome shotgun (WGS) entry which is preliminary data.</text>
</comment>
<proteinExistence type="predicted"/>
<dbReference type="AlphaFoldDB" id="A0AAN9L518"/>
<organism evidence="1 2">
    <name type="scientific">Canavalia gladiata</name>
    <name type="common">Sword bean</name>
    <name type="synonym">Dolichos gladiatus</name>
    <dbReference type="NCBI Taxonomy" id="3824"/>
    <lineage>
        <taxon>Eukaryota</taxon>
        <taxon>Viridiplantae</taxon>
        <taxon>Streptophyta</taxon>
        <taxon>Embryophyta</taxon>
        <taxon>Tracheophyta</taxon>
        <taxon>Spermatophyta</taxon>
        <taxon>Magnoliopsida</taxon>
        <taxon>eudicotyledons</taxon>
        <taxon>Gunneridae</taxon>
        <taxon>Pentapetalae</taxon>
        <taxon>rosids</taxon>
        <taxon>fabids</taxon>
        <taxon>Fabales</taxon>
        <taxon>Fabaceae</taxon>
        <taxon>Papilionoideae</taxon>
        <taxon>50 kb inversion clade</taxon>
        <taxon>NPAAA clade</taxon>
        <taxon>indigoferoid/millettioid clade</taxon>
        <taxon>Phaseoleae</taxon>
        <taxon>Canavalia</taxon>
    </lineage>
</organism>
<gene>
    <name evidence="1" type="ORF">VNO77_23498</name>
</gene>
<accession>A0AAN9L518</accession>
<dbReference type="Proteomes" id="UP001367508">
    <property type="component" value="Unassembled WGS sequence"/>
</dbReference>
<protein>
    <submittedName>
        <fullName evidence="1">Uncharacterized protein</fullName>
    </submittedName>
</protein>